<evidence type="ECO:0000256" key="7">
    <source>
        <dbReference type="RuleBase" id="RU363032"/>
    </source>
</evidence>
<dbReference type="GO" id="GO:0022857">
    <property type="term" value="F:transmembrane transporter activity"/>
    <property type="evidence" value="ECO:0007669"/>
    <property type="project" value="InterPro"/>
</dbReference>
<dbReference type="EMBL" id="JACCBU010000001">
    <property type="protein sequence ID" value="NYE69336.1"/>
    <property type="molecule type" value="Genomic_DNA"/>
</dbReference>
<evidence type="ECO:0000259" key="8">
    <source>
        <dbReference type="PROSITE" id="PS50928"/>
    </source>
</evidence>
<dbReference type="RefSeq" id="WP_179748072.1">
    <property type="nucleotide sequence ID" value="NZ_JACCBU010000001.1"/>
</dbReference>
<evidence type="ECO:0000256" key="6">
    <source>
        <dbReference type="ARBA" id="ARBA00023136"/>
    </source>
</evidence>
<name>A0A7Y9I3J0_9ACTN</name>
<dbReference type="InterPro" id="IPR010065">
    <property type="entry name" value="AA_ABC_transptr_permease_3TM"/>
</dbReference>
<keyword evidence="2 7" id="KW-0813">Transport</keyword>
<reference evidence="9 10" key="1">
    <citation type="submission" date="2020-07" db="EMBL/GenBank/DDBJ databases">
        <title>Sequencing the genomes of 1000 actinobacteria strains.</title>
        <authorList>
            <person name="Klenk H.-P."/>
        </authorList>
    </citation>
    <scope>NUCLEOTIDE SEQUENCE [LARGE SCALE GENOMIC DNA]</scope>
    <source>
        <strain evidence="9 10">DSM 22083</strain>
    </source>
</reference>
<feature type="transmembrane region" description="Helical" evidence="7">
    <location>
        <begin position="244"/>
        <end position="266"/>
    </location>
</feature>
<comment type="subcellular location">
    <subcellularLocation>
        <location evidence="1 7">Cell membrane</location>
        <topology evidence="1 7">Multi-pass membrane protein</topology>
    </subcellularLocation>
</comment>
<protein>
    <submittedName>
        <fullName evidence="9">Glutamate transport system permease protein</fullName>
    </submittedName>
</protein>
<feature type="transmembrane region" description="Helical" evidence="7">
    <location>
        <begin position="142"/>
        <end position="163"/>
    </location>
</feature>
<evidence type="ECO:0000313" key="9">
    <source>
        <dbReference type="EMBL" id="NYE69336.1"/>
    </source>
</evidence>
<evidence type="ECO:0000256" key="1">
    <source>
        <dbReference type="ARBA" id="ARBA00004651"/>
    </source>
</evidence>
<evidence type="ECO:0000256" key="5">
    <source>
        <dbReference type="ARBA" id="ARBA00022989"/>
    </source>
</evidence>
<gene>
    <name evidence="9" type="ORF">BKA15_000665</name>
</gene>
<feature type="transmembrane region" description="Helical" evidence="7">
    <location>
        <begin position="22"/>
        <end position="44"/>
    </location>
</feature>
<comment type="similarity">
    <text evidence="7">Belongs to the binding-protein-dependent transport system permease family.</text>
</comment>
<dbReference type="GO" id="GO:0006865">
    <property type="term" value="P:amino acid transport"/>
    <property type="evidence" value="ECO:0007669"/>
    <property type="project" value="TreeGrafter"/>
</dbReference>
<dbReference type="CDD" id="cd06261">
    <property type="entry name" value="TM_PBP2"/>
    <property type="match status" value="1"/>
</dbReference>
<dbReference type="InterPro" id="IPR035906">
    <property type="entry name" value="MetI-like_sf"/>
</dbReference>
<keyword evidence="6 7" id="KW-0472">Membrane</keyword>
<dbReference type="InterPro" id="IPR043429">
    <property type="entry name" value="ArtM/GltK/GlnP/TcyL/YhdX-like"/>
</dbReference>
<feature type="transmembrane region" description="Helical" evidence="7">
    <location>
        <begin position="64"/>
        <end position="95"/>
    </location>
</feature>
<comment type="caution">
    <text evidence="9">The sequence shown here is derived from an EMBL/GenBank/DDBJ whole genome shotgun (WGS) entry which is preliminary data.</text>
</comment>
<feature type="domain" description="ABC transmembrane type-1" evidence="8">
    <location>
        <begin position="72"/>
        <end position="263"/>
    </location>
</feature>
<dbReference type="PANTHER" id="PTHR30614">
    <property type="entry name" value="MEMBRANE COMPONENT OF AMINO ACID ABC TRANSPORTER"/>
    <property type="match status" value="1"/>
</dbReference>
<dbReference type="Gene3D" id="1.10.3720.10">
    <property type="entry name" value="MetI-like"/>
    <property type="match status" value="1"/>
</dbReference>
<feature type="transmembrane region" description="Helical" evidence="7">
    <location>
        <begin position="102"/>
        <end position="130"/>
    </location>
</feature>
<evidence type="ECO:0000256" key="3">
    <source>
        <dbReference type="ARBA" id="ARBA00022475"/>
    </source>
</evidence>
<dbReference type="PROSITE" id="PS50928">
    <property type="entry name" value="ABC_TM1"/>
    <property type="match status" value="1"/>
</dbReference>
<proteinExistence type="inferred from homology"/>
<dbReference type="GO" id="GO:0043190">
    <property type="term" value="C:ATP-binding cassette (ABC) transporter complex"/>
    <property type="evidence" value="ECO:0007669"/>
    <property type="project" value="InterPro"/>
</dbReference>
<evidence type="ECO:0000256" key="2">
    <source>
        <dbReference type="ARBA" id="ARBA00022448"/>
    </source>
</evidence>
<dbReference type="Pfam" id="PF00528">
    <property type="entry name" value="BPD_transp_1"/>
    <property type="match status" value="1"/>
</dbReference>
<feature type="transmembrane region" description="Helical" evidence="7">
    <location>
        <begin position="205"/>
        <end position="224"/>
    </location>
</feature>
<dbReference type="PANTHER" id="PTHR30614:SF21">
    <property type="entry name" value="AMINO ACID ABC TRANSPORTER PERMEASE"/>
    <property type="match status" value="1"/>
</dbReference>
<dbReference type="InterPro" id="IPR000515">
    <property type="entry name" value="MetI-like"/>
</dbReference>
<sequence>MKEAPTVLFDAPGPKAQVRHRIIGFAGLLLVAGVLAVIVIGLANPANNQFAPDKWYPFLLRSTWTSYIIPGLLFTLASALAAVVLSIIAGILLGLGRLAPNVIVRAVCGVFVEFFRAVPVLMMMLFAYFFGLYVLQLTGMPGLFFGVVSGLFFYNSSVIAELVRSGVGSLPRGQREAGLAIGMTEVQALFTVQLPQAITAMLPSIVSQLVVILKDTALGTWITASDLLQQASNIGSAYANTIPALLVAAAIYIVINYALTRVAGWLEQRLKRSGRMSRRKPEVALIGAPEAEPAVASPR</sequence>
<keyword evidence="4 7" id="KW-0812">Transmembrane</keyword>
<evidence type="ECO:0000256" key="4">
    <source>
        <dbReference type="ARBA" id="ARBA00022692"/>
    </source>
</evidence>
<evidence type="ECO:0000313" key="10">
    <source>
        <dbReference type="Proteomes" id="UP000569914"/>
    </source>
</evidence>
<dbReference type="AlphaFoldDB" id="A0A7Y9I3J0"/>
<accession>A0A7Y9I3J0</accession>
<dbReference type="SUPFAM" id="SSF161098">
    <property type="entry name" value="MetI-like"/>
    <property type="match status" value="1"/>
</dbReference>
<dbReference type="NCBIfam" id="TIGR01726">
    <property type="entry name" value="HEQRo_perm_3TM"/>
    <property type="match status" value="1"/>
</dbReference>
<dbReference type="Proteomes" id="UP000569914">
    <property type="component" value="Unassembled WGS sequence"/>
</dbReference>
<keyword evidence="3" id="KW-1003">Cell membrane</keyword>
<organism evidence="9 10">
    <name type="scientific">Microlunatus parietis</name>
    <dbReference type="NCBI Taxonomy" id="682979"/>
    <lineage>
        <taxon>Bacteria</taxon>
        <taxon>Bacillati</taxon>
        <taxon>Actinomycetota</taxon>
        <taxon>Actinomycetes</taxon>
        <taxon>Propionibacteriales</taxon>
        <taxon>Propionibacteriaceae</taxon>
        <taxon>Microlunatus</taxon>
    </lineage>
</organism>
<keyword evidence="10" id="KW-1185">Reference proteome</keyword>
<keyword evidence="5 7" id="KW-1133">Transmembrane helix</keyword>